<dbReference type="PANTHER" id="PTHR45176">
    <property type="entry name" value="TRANSDUCIN FAMILY PROTEIN / WD-40 REPEAT FAMILY PROTEIN-RELATED"/>
    <property type="match status" value="1"/>
</dbReference>
<dbReference type="PANTHER" id="PTHR45176:SF1">
    <property type="entry name" value="TRANSDUCIN FAMILY PROTEIN _ WD-40 REPEAT FAMILY PROTEIN-RELATED"/>
    <property type="match status" value="1"/>
</dbReference>
<gene>
    <name evidence="1" type="ORF">VNO77_22463</name>
</gene>
<dbReference type="Proteomes" id="UP001367508">
    <property type="component" value="Unassembled WGS sequence"/>
</dbReference>
<dbReference type="AlphaFoldDB" id="A0AAN9L7V2"/>
<evidence type="ECO:0000313" key="2">
    <source>
        <dbReference type="Proteomes" id="UP001367508"/>
    </source>
</evidence>
<sequence length="95" mass="11046">MLSQHWEPIFSNCPSSHLFEVDSYAIEDGLKLWLDAHIFVIAFHPTHHMVVISSYGGDFKIWVCNEKVQQKDFHVHGKDVLRSKRETSGDRLHES</sequence>
<dbReference type="EMBL" id="JAYMYQ010000005">
    <property type="protein sequence ID" value="KAK7328358.1"/>
    <property type="molecule type" value="Genomic_DNA"/>
</dbReference>
<comment type="caution">
    <text evidence="1">The sequence shown here is derived from an EMBL/GenBank/DDBJ whole genome shotgun (WGS) entry which is preliminary data.</text>
</comment>
<protein>
    <submittedName>
        <fullName evidence="1">Uncharacterized protein</fullName>
    </submittedName>
</protein>
<organism evidence="1 2">
    <name type="scientific">Canavalia gladiata</name>
    <name type="common">Sword bean</name>
    <name type="synonym">Dolichos gladiatus</name>
    <dbReference type="NCBI Taxonomy" id="3824"/>
    <lineage>
        <taxon>Eukaryota</taxon>
        <taxon>Viridiplantae</taxon>
        <taxon>Streptophyta</taxon>
        <taxon>Embryophyta</taxon>
        <taxon>Tracheophyta</taxon>
        <taxon>Spermatophyta</taxon>
        <taxon>Magnoliopsida</taxon>
        <taxon>eudicotyledons</taxon>
        <taxon>Gunneridae</taxon>
        <taxon>Pentapetalae</taxon>
        <taxon>rosids</taxon>
        <taxon>fabids</taxon>
        <taxon>Fabales</taxon>
        <taxon>Fabaceae</taxon>
        <taxon>Papilionoideae</taxon>
        <taxon>50 kb inversion clade</taxon>
        <taxon>NPAAA clade</taxon>
        <taxon>indigoferoid/millettioid clade</taxon>
        <taxon>Phaseoleae</taxon>
        <taxon>Canavalia</taxon>
    </lineage>
</organism>
<name>A0AAN9L7V2_CANGL</name>
<keyword evidence="2" id="KW-1185">Reference proteome</keyword>
<accession>A0AAN9L7V2</accession>
<evidence type="ECO:0000313" key="1">
    <source>
        <dbReference type="EMBL" id="KAK7328358.1"/>
    </source>
</evidence>
<reference evidence="1 2" key="1">
    <citation type="submission" date="2024-01" db="EMBL/GenBank/DDBJ databases">
        <title>The genomes of 5 underutilized Papilionoideae crops provide insights into root nodulation and disease resistanc.</title>
        <authorList>
            <person name="Jiang F."/>
        </authorList>
    </citation>
    <scope>NUCLEOTIDE SEQUENCE [LARGE SCALE GENOMIC DNA]</scope>
    <source>
        <strain evidence="1">LVBAO_FW01</strain>
        <tissue evidence="1">Leaves</tissue>
    </source>
</reference>
<proteinExistence type="predicted"/>